<protein>
    <recommendedName>
        <fullName evidence="1">Peptidase M24 domain-containing protein</fullName>
    </recommendedName>
</protein>
<reference evidence="2" key="1">
    <citation type="journal article" date="2023" name="G3 (Bethesda)">
        <title>Whole genome assemblies of Zophobas morio and Tenebrio molitor.</title>
        <authorList>
            <person name="Kaur S."/>
            <person name="Stinson S.A."/>
            <person name="diCenzo G.C."/>
        </authorList>
    </citation>
    <scope>NUCLEOTIDE SEQUENCE</scope>
    <source>
        <strain evidence="2">QUZm001</strain>
    </source>
</reference>
<sequence length="144" mass="15791">MTELELARFVSDSFLANGADKLSFDTIVASGENGSMPHAVPSKRVMNDGELVTLDMGCYFNGYCSDQTRTFALGDVKKDELKKIYDIVLEAQQRGIDAVKPGAISGDIHQICFDYISEQGYGKYFTHGTGHGIGTQIHEEPYNA</sequence>
<accession>A0AA38HIA5</accession>
<keyword evidence="3" id="KW-1185">Reference proteome</keyword>
<dbReference type="Proteomes" id="UP001168821">
    <property type="component" value="Unassembled WGS sequence"/>
</dbReference>
<proteinExistence type="predicted"/>
<feature type="non-terminal residue" evidence="2">
    <location>
        <position position="144"/>
    </location>
</feature>
<dbReference type="InterPro" id="IPR050659">
    <property type="entry name" value="Peptidase_M24B"/>
</dbReference>
<dbReference type="AlphaFoldDB" id="A0AA38HIA5"/>
<dbReference type="PANTHER" id="PTHR46112:SF3">
    <property type="entry name" value="AMINOPEPTIDASE YPDF"/>
    <property type="match status" value="1"/>
</dbReference>
<feature type="domain" description="Peptidase M24" evidence="1">
    <location>
        <begin position="1"/>
        <end position="142"/>
    </location>
</feature>
<dbReference type="InterPro" id="IPR000994">
    <property type="entry name" value="Pept_M24"/>
</dbReference>
<evidence type="ECO:0000313" key="3">
    <source>
        <dbReference type="Proteomes" id="UP001168821"/>
    </source>
</evidence>
<name>A0AA38HIA5_9CUCU</name>
<comment type="caution">
    <text evidence="2">The sequence shown here is derived from an EMBL/GenBank/DDBJ whole genome shotgun (WGS) entry which is preliminary data.</text>
</comment>
<organism evidence="2 3">
    <name type="scientific">Zophobas morio</name>
    <dbReference type="NCBI Taxonomy" id="2755281"/>
    <lineage>
        <taxon>Eukaryota</taxon>
        <taxon>Metazoa</taxon>
        <taxon>Ecdysozoa</taxon>
        <taxon>Arthropoda</taxon>
        <taxon>Hexapoda</taxon>
        <taxon>Insecta</taxon>
        <taxon>Pterygota</taxon>
        <taxon>Neoptera</taxon>
        <taxon>Endopterygota</taxon>
        <taxon>Coleoptera</taxon>
        <taxon>Polyphaga</taxon>
        <taxon>Cucujiformia</taxon>
        <taxon>Tenebrionidae</taxon>
        <taxon>Zophobas</taxon>
    </lineage>
</organism>
<gene>
    <name evidence="2" type="ORF">Zmor_009037</name>
</gene>
<dbReference type="Pfam" id="PF00557">
    <property type="entry name" value="Peptidase_M24"/>
    <property type="match status" value="1"/>
</dbReference>
<evidence type="ECO:0000259" key="1">
    <source>
        <dbReference type="Pfam" id="PF00557"/>
    </source>
</evidence>
<dbReference type="EMBL" id="JALNTZ010002890">
    <property type="protein sequence ID" value="KAJ3616767.1"/>
    <property type="molecule type" value="Genomic_DNA"/>
</dbReference>
<dbReference type="PANTHER" id="PTHR46112">
    <property type="entry name" value="AMINOPEPTIDASE"/>
    <property type="match status" value="1"/>
</dbReference>
<dbReference type="SUPFAM" id="SSF55920">
    <property type="entry name" value="Creatinase/aminopeptidase"/>
    <property type="match status" value="1"/>
</dbReference>
<evidence type="ECO:0000313" key="2">
    <source>
        <dbReference type="EMBL" id="KAJ3616767.1"/>
    </source>
</evidence>
<dbReference type="InterPro" id="IPR036005">
    <property type="entry name" value="Creatinase/aminopeptidase-like"/>
</dbReference>
<dbReference type="Gene3D" id="3.90.230.10">
    <property type="entry name" value="Creatinase/methionine aminopeptidase superfamily"/>
    <property type="match status" value="1"/>
</dbReference>